<dbReference type="Gene3D" id="3.80.10.10">
    <property type="entry name" value="Ribonuclease Inhibitor"/>
    <property type="match status" value="1"/>
</dbReference>
<dbReference type="Gene3D" id="1.20.1280.50">
    <property type="match status" value="1"/>
</dbReference>
<dbReference type="PANTHER" id="PTHR38926">
    <property type="entry name" value="F-BOX DOMAIN CONTAINING PROTEIN, EXPRESSED"/>
    <property type="match status" value="1"/>
</dbReference>
<protein>
    <recommendedName>
        <fullName evidence="3">F-box domain-containing protein</fullName>
    </recommendedName>
</protein>
<dbReference type="SUPFAM" id="SSF52047">
    <property type="entry name" value="RNI-like"/>
    <property type="match status" value="1"/>
</dbReference>
<dbReference type="InterPro" id="IPR032675">
    <property type="entry name" value="LRR_dom_sf"/>
</dbReference>
<accession>A0A8X8Z1S0</accession>
<dbReference type="PANTHER" id="PTHR38926:SF82">
    <property type="entry name" value="F-BOX DOMAIN-CONTAINING PROTEIN"/>
    <property type="match status" value="1"/>
</dbReference>
<dbReference type="InterPro" id="IPR036047">
    <property type="entry name" value="F-box-like_dom_sf"/>
</dbReference>
<reference evidence="1" key="2">
    <citation type="submission" date="2020-08" db="EMBL/GenBank/DDBJ databases">
        <title>Plant Genome Project.</title>
        <authorList>
            <person name="Zhang R.-G."/>
        </authorList>
    </citation>
    <scope>NUCLEOTIDE SEQUENCE</scope>
    <source>
        <strain evidence="1">Huo1</strain>
        <tissue evidence="1">Leaf</tissue>
    </source>
</reference>
<dbReference type="EMBL" id="PNBA02000020">
    <property type="protein sequence ID" value="KAG6388736.1"/>
    <property type="molecule type" value="Genomic_DNA"/>
</dbReference>
<dbReference type="AlphaFoldDB" id="A0A8X8Z1S0"/>
<dbReference type="SUPFAM" id="SSF81383">
    <property type="entry name" value="F-box domain"/>
    <property type="match status" value="1"/>
</dbReference>
<dbReference type="Proteomes" id="UP000298416">
    <property type="component" value="Unassembled WGS sequence"/>
</dbReference>
<reference evidence="1" key="1">
    <citation type="submission" date="2018-01" db="EMBL/GenBank/DDBJ databases">
        <authorList>
            <person name="Mao J.F."/>
        </authorList>
    </citation>
    <scope>NUCLEOTIDE SEQUENCE</scope>
    <source>
        <strain evidence="1">Huo1</strain>
        <tissue evidence="1">Leaf</tissue>
    </source>
</reference>
<organism evidence="1">
    <name type="scientific">Salvia splendens</name>
    <name type="common">Scarlet sage</name>
    <dbReference type="NCBI Taxonomy" id="180675"/>
    <lineage>
        <taxon>Eukaryota</taxon>
        <taxon>Viridiplantae</taxon>
        <taxon>Streptophyta</taxon>
        <taxon>Embryophyta</taxon>
        <taxon>Tracheophyta</taxon>
        <taxon>Spermatophyta</taxon>
        <taxon>Magnoliopsida</taxon>
        <taxon>eudicotyledons</taxon>
        <taxon>Gunneridae</taxon>
        <taxon>Pentapetalae</taxon>
        <taxon>asterids</taxon>
        <taxon>lamiids</taxon>
        <taxon>Lamiales</taxon>
        <taxon>Lamiaceae</taxon>
        <taxon>Nepetoideae</taxon>
        <taxon>Mentheae</taxon>
        <taxon>Salviinae</taxon>
        <taxon>Salvia</taxon>
        <taxon>Salvia subgen. Calosphace</taxon>
        <taxon>core Calosphace</taxon>
    </lineage>
</organism>
<evidence type="ECO:0000313" key="1">
    <source>
        <dbReference type="EMBL" id="KAG6388736.1"/>
    </source>
</evidence>
<dbReference type="CDD" id="cd22164">
    <property type="entry name" value="F-box_AtSKIP19-like"/>
    <property type="match status" value="1"/>
</dbReference>
<keyword evidence="2" id="KW-1185">Reference proteome</keyword>
<comment type="caution">
    <text evidence="1">The sequence shown here is derived from an EMBL/GenBank/DDBJ whole genome shotgun (WGS) entry which is preliminary data.</text>
</comment>
<evidence type="ECO:0008006" key="3">
    <source>
        <dbReference type="Google" id="ProtNLM"/>
    </source>
</evidence>
<evidence type="ECO:0000313" key="2">
    <source>
        <dbReference type="Proteomes" id="UP000298416"/>
    </source>
</evidence>
<gene>
    <name evidence="1" type="ORF">SASPL_150168</name>
</gene>
<sequence length="253" mass="28755">MATTPLASTYFDFYPAPHHKRARLLDQSRGGQASKWLRWMRTNVLMPLNKIPVVSSSLVPPWIELPGDVTANILQRLGAEEVLRSAQAVCTTCWKVSKDPLLWRVIDFSNPRQGLFNDEYNAMCRCAVDRSQGQLVDLTIQYFGDNALMDYVANRSPSLTRLKLGTCVFISGYCAKRTVAKLRQLEELHLTLRPWIGAVQIQDIGYSCPLLKSFSCNGLKCKLRRYEDIIHNDRFRNAYALAISKSMPNLKNV</sequence>
<proteinExistence type="predicted"/>
<name>A0A8X8Z1S0_SALSN</name>